<dbReference type="AlphaFoldDB" id="A0A3P7NHF7"/>
<sequence>MTLTYAGRPLGAVCGRDEANGKAFPLLDNSVFSPSVSTIPVSGSAVLTCRGHDEFNPNNSPTMLRINQWFRFSGNSS</sequence>
<organism evidence="1 2">
    <name type="scientific">Dibothriocephalus latus</name>
    <name type="common">Fish tapeworm</name>
    <name type="synonym">Diphyllobothrium latum</name>
    <dbReference type="NCBI Taxonomy" id="60516"/>
    <lineage>
        <taxon>Eukaryota</taxon>
        <taxon>Metazoa</taxon>
        <taxon>Spiralia</taxon>
        <taxon>Lophotrochozoa</taxon>
        <taxon>Platyhelminthes</taxon>
        <taxon>Cestoda</taxon>
        <taxon>Eucestoda</taxon>
        <taxon>Diphyllobothriidea</taxon>
        <taxon>Diphyllobothriidae</taxon>
        <taxon>Dibothriocephalus</taxon>
    </lineage>
</organism>
<dbReference type="EMBL" id="UYRU01103603">
    <property type="protein sequence ID" value="VDN42095.1"/>
    <property type="molecule type" value="Genomic_DNA"/>
</dbReference>
<dbReference type="Proteomes" id="UP000281553">
    <property type="component" value="Unassembled WGS sequence"/>
</dbReference>
<protein>
    <recommendedName>
        <fullName evidence="3">Ig-like domain-containing protein</fullName>
    </recommendedName>
</protein>
<name>A0A3P7NHF7_DIBLA</name>
<proteinExistence type="predicted"/>
<evidence type="ECO:0000313" key="1">
    <source>
        <dbReference type="EMBL" id="VDN42095.1"/>
    </source>
</evidence>
<keyword evidence="2" id="KW-1185">Reference proteome</keyword>
<evidence type="ECO:0000313" key="2">
    <source>
        <dbReference type="Proteomes" id="UP000281553"/>
    </source>
</evidence>
<reference evidence="1 2" key="1">
    <citation type="submission" date="2018-11" db="EMBL/GenBank/DDBJ databases">
        <authorList>
            <consortium name="Pathogen Informatics"/>
        </authorList>
    </citation>
    <scope>NUCLEOTIDE SEQUENCE [LARGE SCALE GENOMIC DNA]</scope>
</reference>
<gene>
    <name evidence="1" type="ORF">DILT_LOCUS18728</name>
</gene>
<accession>A0A3P7NHF7</accession>
<evidence type="ECO:0008006" key="3">
    <source>
        <dbReference type="Google" id="ProtNLM"/>
    </source>
</evidence>